<dbReference type="AlphaFoldDB" id="A0A2S1SH00"/>
<dbReference type="InterPro" id="IPR029044">
    <property type="entry name" value="Nucleotide-diphossugar_trans"/>
</dbReference>
<proteinExistence type="predicted"/>
<evidence type="ECO:0000313" key="2">
    <source>
        <dbReference type="EMBL" id="AWI25655.1"/>
    </source>
</evidence>
<gene>
    <name evidence="2" type="ORF">HYN49_06950</name>
</gene>
<dbReference type="InterPro" id="IPR001173">
    <property type="entry name" value="Glyco_trans_2-like"/>
</dbReference>
<dbReference type="OrthoDB" id="199095at2"/>
<dbReference type="Proteomes" id="UP000244937">
    <property type="component" value="Chromosome"/>
</dbReference>
<accession>A0A2S1SH00</accession>
<feature type="domain" description="Glycosyltransferase 2-like" evidence="1">
    <location>
        <begin position="9"/>
        <end position="137"/>
    </location>
</feature>
<evidence type="ECO:0000259" key="1">
    <source>
        <dbReference type="Pfam" id="PF00535"/>
    </source>
</evidence>
<dbReference type="SUPFAM" id="SSF53448">
    <property type="entry name" value="Nucleotide-diphospho-sugar transferases"/>
    <property type="match status" value="1"/>
</dbReference>
<name>A0A2S1SH00_9FLAO</name>
<protein>
    <recommendedName>
        <fullName evidence="1">Glycosyltransferase 2-like domain-containing protein</fullName>
    </recommendedName>
</protein>
<dbReference type="GO" id="GO:0016758">
    <property type="term" value="F:hexosyltransferase activity"/>
    <property type="evidence" value="ECO:0007669"/>
    <property type="project" value="UniProtKB-ARBA"/>
</dbReference>
<sequence length="313" mass="36386">MDRMRPKVSCHIITYNQKDYISKCIDSVLMQERDFSIEIVIGDDNSSDGTREILLHYQKQYPDLIRLNLRERRGGGIPGKENFLTTLTMCTGEYIALCDGDDYWSDPAKLRKQVAFLDTNPDYVLHSGNAIYLAENNPEADGRKLHDESSDQTVYFEDFLSKNNLITCTVMFRNIPLQYPEIFMNLTFGDWFTYVMLLKESGLRAYKSAQVLSTYRLLQNSVMTSLSQANYFKKHILQIKAIHQYTGRPLAPKEKEKLNDYYYSCFKVLMEEKKISTAILSLADNIKTVRFSFPYRQYAGYLKLRLFSKSPLT</sequence>
<dbReference type="KEGG" id="fpal:HYN49_06950"/>
<dbReference type="EMBL" id="CP029187">
    <property type="protein sequence ID" value="AWI25655.1"/>
    <property type="molecule type" value="Genomic_DNA"/>
</dbReference>
<keyword evidence="3" id="KW-1185">Reference proteome</keyword>
<reference evidence="2 3" key="1">
    <citation type="submission" date="2018-05" db="EMBL/GenBank/DDBJ databases">
        <title>Genome sequencing of Flavobacterium sp. HYN0049.</title>
        <authorList>
            <person name="Yi H."/>
            <person name="Baek C."/>
        </authorList>
    </citation>
    <scope>NUCLEOTIDE SEQUENCE [LARGE SCALE GENOMIC DNA]</scope>
    <source>
        <strain evidence="2 3">HYN0049</strain>
    </source>
</reference>
<dbReference type="Pfam" id="PF00535">
    <property type="entry name" value="Glycos_transf_2"/>
    <property type="match status" value="1"/>
</dbReference>
<organism evidence="2 3">
    <name type="scientific">Flavobacterium pallidum</name>
    <dbReference type="NCBI Taxonomy" id="2172098"/>
    <lineage>
        <taxon>Bacteria</taxon>
        <taxon>Pseudomonadati</taxon>
        <taxon>Bacteroidota</taxon>
        <taxon>Flavobacteriia</taxon>
        <taxon>Flavobacteriales</taxon>
        <taxon>Flavobacteriaceae</taxon>
        <taxon>Flavobacterium</taxon>
    </lineage>
</organism>
<dbReference type="Gene3D" id="3.90.550.10">
    <property type="entry name" value="Spore Coat Polysaccharide Biosynthesis Protein SpsA, Chain A"/>
    <property type="match status" value="1"/>
</dbReference>
<dbReference type="PANTHER" id="PTHR22916">
    <property type="entry name" value="GLYCOSYLTRANSFERASE"/>
    <property type="match status" value="1"/>
</dbReference>
<evidence type="ECO:0000313" key="3">
    <source>
        <dbReference type="Proteomes" id="UP000244937"/>
    </source>
</evidence>